<dbReference type="KEGG" id="nkr:NKOR_06920"/>
<dbReference type="RefSeq" id="WP_014963637.1">
    <property type="nucleotide sequence ID" value="NC_018655.1"/>
</dbReference>
<evidence type="ECO:0000313" key="1">
    <source>
        <dbReference type="EMBL" id="AFS81255.1"/>
    </source>
</evidence>
<evidence type="ECO:0000313" key="2">
    <source>
        <dbReference type="Proteomes" id="UP000006101"/>
    </source>
</evidence>
<dbReference type="Proteomes" id="UP000006101">
    <property type="component" value="Chromosome"/>
</dbReference>
<dbReference type="HOGENOM" id="CLU_2695529_0_0_2"/>
<organism evidence="1 2">
    <name type="scientific">Candidatus Nitrosopumilus koreensis AR1</name>
    <dbReference type="NCBI Taxonomy" id="1229908"/>
    <lineage>
        <taxon>Archaea</taxon>
        <taxon>Nitrososphaerota</taxon>
        <taxon>Nitrososphaeria</taxon>
        <taxon>Nitrosopumilales</taxon>
        <taxon>Nitrosopumilaceae</taxon>
        <taxon>Nitrosopumilus</taxon>
    </lineage>
</organism>
<dbReference type="EMBL" id="CP003842">
    <property type="protein sequence ID" value="AFS81255.1"/>
    <property type="molecule type" value="Genomic_DNA"/>
</dbReference>
<proteinExistence type="predicted"/>
<gene>
    <name evidence="1" type="ORF">NKOR_06920</name>
</gene>
<protein>
    <submittedName>
        <fullName evidence="1">Uncharacterized protein</fullName>
    </submittedName>
</protein>
<accession>K0B8E1</accession>
<dbReference type="GeneID" id="13725408"/>
<dbReference type="STRING" id="1229908.NKOR_06920"/>
<name>K0B8E1_9ARCH</name>
<sequence length="73" mass="8419">MVLPIVILIAIPVFLGITYVPTFDLPEEPNEPPIPESSGIDILYFLLMGIWIVFLLRIIILMKRGTYKITQRY</sequence>
<reference evidence="1 2" key="1">
    <citation type="journal article" date="2012" name="J. Bacteriol.">
        <title>Draft Genome Sequence of an Ammonia-Oxidizing Archaeon, "Candidatus Nitrosopumilus koreensis" AR1, from Marine Sediment.</title>
        <authorList>
            <person name="Park S.J."/>
            <person name="Kim J.G."/>
            <person name="Jung M.Y."/>
            <person name="Kim S.J."/>
            <person name="Cha I.T."/>
            <person name="Kwon K."/>
            <person name="Lee J.H."/>
            <person name="Rhee S.K."/>
        </authorList>
    </citation>
    <scope>NUCLEOTIDE SEQUENCE [LARGE SCALE GENOMIC DNA]</scope>
    <source>
        <strain evidence="1 2">AR1</strain>
    </source>
</reference>
<keyword evidence="2" id="KW-1185">Reference proteome</keyword>
<dbReference type="AlphaFoldDB" id="K0B8E1"/>
<dbReference type="PATRIC" id="fig|1229908.8.peg.1503"/>